<gene>
    <name evidence="1" type="ORF">JTE90_015858</name>
</gene>
<dbReference type="Proteomes" id="UP000827092">
    <property type="component" value="Unassembled WGS sequence"/>
</dbReference>
<name>A0AAV6VT52_9ARAC</name>
<keyword evidence="2" id="KW-1185">Reference proteome</keyword>
<accession>A0AAV6VT52</accession>
<comment type="caution">
    <text evidence="1">The sequence shown here is derived from an EMBL/GenBank/DDBJ whole genome shotgun (WGS) entry which is preliminary data.</text>
</comment>
<protein>
    <submittedName>
        <fullName evidence="1">Uncharacterized protein</fullName>
    </submittedName>
</protein>
<evidence type="ECO:0000313" key="1">
    <source>
        <dbReference type="EMBL" id="KAG8199867.1"/>
    </source>
</evidence>
<sequence length="117" mass="13439">MRENFITQNGEFPSLLAKTHLDTTVLTNEDVSQQPRTSALHVAWAFDDWLTVSAYITDKLFLESSLTNHDKLSKERLCPSSILKPLRRRWEGLLFVTLRARRGECDVTHPSPEDAQE</sequence>
<organism evidence="1 2">
    <name type="scientific">Oedothorax gibbosus</name>
    <dbReference type="NCBI Taxonomy" id="931172"/>
    <lineage>
        <taxon>Eukaryota</taxon>
        <taxon>Metazoa</taxon>
        <taxon>Ecdysozoa</taxon>
        <taxon>Arthropoda</taxon>
        <taxon>Chelicerata</taxon>
        <taxon>Arachnida</taxon>
        <taxon>Araneae</taxon>
        <taxon>Araneomorphae</taxon>
        <taxon>Entelegynae</taxon>
        <taxon>Araneoidea</taxon>
        <taxon>Linyphiidae</taxon>
        <taxon>Erigoninae</taxon>
        <taxon>Oedothorax</taxon>
    </lineage>
</organism>
<dbReference type="EMBL" id="JAFNEN010000023">
    <property type="protein sequence ID" value="KAG8199867.1"/>
    <property type="molecule type" value="Genomic_DNA"/>
</dbReference>
<reference evidence="1 2" key="1">
    <citation type="journal article" date="2022" name="Nat. Ecol. Evol.">
        <title>A masculinizing supergene underlies an exaggerated male reproductive morph in a spider.</title>
        <authorList>
            <person name="Hendrickx F."/>
            <person name="De Corte Z."/>
            <person name="Sonet G."/>
            <person name="Van Belleghem S.M."/>
            <person name="Kostlbacher S."/>
            <person name="Vangestel C."/>
        </authorList>
    </citation>
    <scope>NUCLEOTIDE SEQUENCE [LARGE SCALE GENOMIC DNA]</scope>
    <source>
        <strain evidence="1">W744_W776</strain>
    </source>
</reference>
<dbReference type="AlphaFoldDB" id="A0AAV6VT52"/>
<proteinExistence type="predicted"/>
<evidence type="ECO:0000313" key="2">
    <source>
        <dbReference type="Proteomes" id="UP000827092"/>
    </source>
</evidence>